<reference evidence="1 2" key="1">
    <citation type="submission" date="2024-04" db="EMBL/GenBank/DDBJ databases">
        <title>genome sequences of Mucor flavus KT1a and Helicostylum pulchrum KT1b strains isolated from the surface of a dry-aged beef.</title>
        <authorList>
            <person name="Toyotome T."/>
            <person name="Hosono M."/>
            <person name="Torimaru M."/>
            <person name="Fukuda K."/>
            <person name="Mikami N."/>
        </authorList>
    </citation>
    <scope>NUCLEOTIDE SEQUENCE [LARGE SCALE GENOMIC DNA]</scope>
    <source>
        <strain evidence="1 2">KT1a</strain>
    </source>
</reference>
<sequence>MSTYNIPDEYMYCFNVMDEIPESEPMEIETVQNDLYDTVGFRQDIFMRGETSDICTKENEDTKSKVSSVKVSATKTRGFYRSYTSEQIQELLDLVIETGISARKAGMMVSIVERTAQHYVKLYRDDEEKRLPGSRKLRTKWYTKLELRHTNFLCDLYEKKPEAVLWEARDSLLQAYPEIKSISLSGLHKHLIQHASLTLKKLERIVTARAALNNLTLRRERVLEWKSDKNMNWNNNCVFIDEAGFNMHIRRNFGRSKRGTPAKTLLPLNRGITMTIIGAICEKGVIDLTLRKPKAVQKKAVCSKKRKKGDGEAEVVECYGYVGSTWDEGPLPGYG</sequence>
<comment type="caution">
    <text evidence="1">The sequence shown here is derived from an EMBL/GenBank/DDBJ whole genome shotgun (WGS) entry which is preliminary data.</text>
</comment>
<name>A0ABP9ZDX7_9FUNG</name>
<evidence type="ECO:0000313" key="1">
    <source>
        <dbReference type="EMBL" id="GAA5817328.1"/>
    </source>
</evidence>
<proteinExistence type="predicted"/>
<protein>
    <recommendedName>
        <fullName evidence="3">Transposase</fullName>
    </recommendedName>
</protein>
<evidence type="ECO:0000313" key="2">
    <source>
        <dbReference type="Proteomes" id="UP001473302"/>
    </source>
</evidence>
<dbReference type="Proteomes" id="UP001473302">
    <property type="component" value="Unassembled WGS sequence"/>
</dbReference>
<dbReference type="InterPro" id="IPR036397">
    <property type="entry name" value="RNaseH_sf"/>
</dbReference>
<dbReference type="Gene3D" id="3.30.420.10">
    <property type="entry name" value="Ribonuclease H-like superfamily/Ribonuclease H"/>
    <property type="match status" value="1"/>
</dbReference>
<keyword evidence="2" id="KW-1185">Reference proteome</keyword>
<accession>A0ABP9ZDX7</accession>
<evidence type="ECO:0008006" key="3">
    <source>
        <dbReference type="Google" id="ProtNLM"/>
    </source>
</evidence>
<dbReference type="EMBL" id="BAABUK010000041">
    <property type="protein sequence ID" value="GAA5817328.1"/>
    <property type="molecule type" value="Genomic_DNA"/>
</dbReference>
<organism evidence="1 2">
    <name type="scientific">Mucor flavus</name>
    <dbReference type="NCBI Taxonomy" id="439312"/>
    <lineage>
        <taxon>Eukaryota</taxon>
        <taxon>Fungi</taxon>
        <taxon>Fungi incertae sedis</taxon>
        <taxon>Mucoromycota</taxon>
        <taxon>Mucoromycotina</taxon>
        <taxon>Mucoromycetes</taxon>
        <taxon>Mucorales</taxon>
        <taxon>Mucorineae</taxon>
        <taxon>Mucoraceae</taxon>
        <taxon>Mucor</taxon>
    </lineage>
</organism>
<gene>
    <name evidence="1" type="ORF">MFLAVUS_010872</name>
</gene>